<keyword evidence="1" id="KW-0732">Signal</keyword>
<feature type="signal peptide" evidence="1">
    <location>
        <begin position="1"/>
        <end position="26"/>
    </location>
</feature>
<sequence length="120" mass="13063">MKRTPAFSLTAATLALMISGATPALAGPLTESEMRSELLNKTLKGKRLGMTFVLQLSSDGHAKMQSTVKDDVGKWRINGQQMCLTWNEFRGGKENCATFSREKDGYRLQGGPLLRVVSGA</sequence>
<gene>
    <name evidence="2" type="ORF">KIN_32590</name>
</gene>
<proteinExistence type="predicted"/>
<evidence type="ECO:0000313" key="2">
    <source>
        <dbReference type="EMBL" id="GFE66185.1"/>
    </source>
</evidence>
<dbReference type="RefSeq" id="WP_159809018.1">
    <property type="nucleotide sequence ID" value="NZ_BLJE01000004.1"/>
</dbReference>
<dbReference type="EMBL" id="BLJE01000004">
    <property type="protein sequence ID" value="GFE66185.1"/>
    <property type="molecule type" value="Genomic_DNA"/>
</dbReference>
<dbReference type="Proteomes" id="UP000436822">
    <property type="component" value="Unassembled WGS sequence"/>
</dbReference>
<keyword evidence="3" id="KW-1185">Reference proteome</keyword>
<accession>A0A6N6JJE6</accession>
<protein>
    <submittedName>
        <fullName evidence="2">Uncharacterized protein</fullName>
    </submittedName>
</protein>
<feature type="chain" id="PRO_5027033649" evidence="1">
    <location>
        <begin position="27"/>
        <end position="120"/>
    </location>
</feature>
<name>A0A6N6JJE6_9RHOB</name>
<organism evidence="2 3">
    <name type="scientific">Litoreibacter roseus</name>
    <dbReference type="NCBI Taxonomy" id="2601869"/>
    <lineage>
        <taxon>Bacteria</taxon>
        <taxon>Pseudomonadati</taxon>
        <taxon>Pseudomonadota</taxon>
        <taxon>Alphaproteobacteria</taxon>
        <taxon>Rhodobacterales</taxon>
        <taxon>Roseobacteraceae</taxon>
        <taxon>Litoreibacter</taxon>
    </lineage>
</organism>
<comment type="caution">
    <text evidence="2">The sequence shown here is derived from an EMBL/GenBank/DDBJ whole genome shotgun (WGS) entry which is preliminary data.</text>
</comment>
<reference evidence="2 3" key="1">
    <citation type="submission" date="2019-12" db="EMBL/GenBank/DDBJ databases">
        <title>Litoreibacter badius sp. nov., a novel bacteriochlorophyll a-containing bacterium in the genus Litoreibacter.</title>
        <authorList>
            <person name="Kanamuro M."/>
            <person name="Takabe Y."/>
            <person name="Mori K."/>
            <person name="Takaichi S."/>
            <person name="Hanada S."/>
        </authorList>
    </citation>
    <scope>NUCLEOTIDE SEQUENCE [LARGE SCALE GENOMIC DNA]</scope>
    <source>
        <strain evidence="2 3">K6</strain>
    </source>
</reference>
<dbReference type="AlphaFoldDB" id="A0A6N6JJE6"/>
<dbReference type="OrthoDB" id="8081243at2"/>
<evidence type="ECO:0000313" key="3">
    <source>
        <dbReference type="Proteomes" id="UP000436822"/>
    </source>
</evidence>
<evidence type="ECO:0000256" key="1">
    <source>
        <dbReference type="SAM" id="SignalP"/>
    </source>
</evidence>